<dbReference type="AlphaFoldDB" id="A0AAD7IHP3"/>
<feature type="region of interest" description="Disordered" evidence="1">
    <location>
        <begin position="156"/>
        <end position="175"/>
    </location>
</feature>
<protein>
    <submittedName>
        <fullName evidence="2">Uncharacterized protein</fullName>
    </submittedName>
</protein>
<evidence type="ECO:0000313" key="3">
    <source>
        <dbReference type="Proteomes" id="UP001215598"/>
    </source>
</evidence>
<name>A0AAD7IHP3_9AGAR</name>
<feature type="compositionally biased region" description="Basic residues" evidence="1">
    <location>
        <begin position="368"/>
        <end position="377"/>
    </location>
</feature>
<feature type="compositionally biased region" description="Low complexity" evidence="1">
    <location>
        <begin position="256"/>
        <end position="275"/>
    </location>
</feature>
<comment type="caution">
    <text evidence="2">The sequence shown here is derived from an EMBL/GenBank/DDBJ whole genome shotgun (WGS) entry which is preliminary data.</text>
</comment>
<evidence type="ECO:0000256" key="1">
    <source>
        <dbReference type="SAM" id="MobiDB-lite"/>
    </source>
</evidence>
<keyword evidence="3" id="KW-1185">Reference proteome</keyword>
<dbReference type="EMBL" id="JARKIB010000092">
    <property type="protein sequence ID" value="KAJ7743187.1"/>
    <property type="molecule type" value="Genomic_DNA"/>
</dbReference>
<reference evidence="2" key="1">
    <citation type="submission" date="2023-03" db="EMBL/GenBank/DDBJ databases">
        <title>Massive genome expansion in bonnet fungi (Mycena s.s.) driven by repeated elements and novel gene families across ecological guilds.</title>
        <authorList>
            <consortium name="Lawrence Berkeley National Laboratory"/>
            <person name="Harder C.B."/>
            <person name="Miyauchi S."/>
            <person name="Viragh M."/>
            <person name="Kuo A."/>
            <person name="Thoen E."/>
            <person name="Andreopoulos B."/>
            <person name="Lu D."/>
            <person name="Skrede I."/>
            <person name="Drula E."/>
            <person name="Henrissat B."/>
            <person name="Morin E."/>
            <person name="Kohler A."/>
            <person name="Barry K."/>
            <person name="LaButti K."/>
            <person name="Morin E."/>
            <person name="Salamov A."/>
            <person name="Lipzen A."/>
            <person name="Mereny Z."/>
            <person name="Hegedus B."/>
            <person name="Baldrian P."/>
            <person name="Stursova M."/>
            <person name="Weitz H."/>
            <person name="Taylor A."/>
            <person name="Grigoriev I.V."/>
            <person name="Nagy L.G."/>
            <person name="Martin F."/>
            <person name="Kauserud H."/>
        </authorList>
    </citation>
    <scope>NUCLEOTIDE SEQUENCE</scope>
    <source>
        <strain evidence="2">CBHHK182m</strain>
    </source>
</reference>
<sequence length="626" mass="66634">MLQTAIIALAMALCLVLAGVALYHLRVSDLVPHLRAELVRPPLVGVPLAVHHALPVKKRLSQFPAPNPAELARVDTQSYASLRPPPKKGPDSYRRQFTAPGSPNAQLLERQRAHRRLPHEHPLLPSLPTTLVLPCPVTPPRSPALDLRQVAIHQSQMRLDSPHGECAPPPRSIPPYSGSPVCGSPFLFNSDPNFSARLLTGPPRSPSPRTTRPPSRVAHGRPLVRLPSSGSVAAPSLQTVSSNGPHQPIPSPQIPAHPLLPGLALPKPAARSPIHSSPPSPLLPSLPASAESASPLLSSWSRVESLSFPIRAELASSLLASPLSPVIPTPLMPVASRPQRHLHRVFSFPVLSTVPESSVVDFNPSRRTTAKKMKRRSMAFNASTPPGSPTAATENPESLSTAPPKTPAGCVEPVAGSETARVYPDSEIAEEDDHYWRIPLSDVHNTIPTTPVVDTFQPCAPPTHLAALVSPSKPQRRVARGPNPVYHYHADAPAVAIAESIVRSAQNDFMNFSVALGAKLEGKGWATDGPNELAPPVVEGKRKKKKKAGTKGIQPKPSISVAANISDSVSGIPKLLPAFHVIASTSQDIEGSSFAFRPTAFGITSAERMVSICRADCGDIYCGGCL</sequence>
<feature type="region of interest" description="Disordered" evidence="1">
    <location>
        <begin position="193"/>
        <end position="288"/>
    </location>
</feature>
<feature type="compositionally biased region" description="Polar residues" evidence="1">
    <location>
        <begin position="228"/>
        <end position="245"/>
    </location>
</feature>
<dbReference type="Proteomes" id="UP001215598">
    <property type="component" value="Unassembled WGS sequence"/>
</dbReference>
<organism evidence="2 3">
    <name type="scientific">Mycena metata</name>
    <dbReference type="NCBI Taxonomy" id="1033252"/>
    <lineage>
        <taxon>Eukaryota</taxon>
        <taxon>Fungi</taxon>
        <taxon>Dikarya</taxon>
        <taxon>Basidiomycota</taxon>
        <taxon>Agaricomycotina</taxon>
        <taxon>Agaricomycetes</taxon>
        <taxon>Agaricomycetidae</taxon>
        <taxon>Agaricales</taxon>
        <taxon>Marasmiineae</taxon>
        <taxon>Mycenaceae</taxon>
        <taxon>Mycena</taxon>
    </lineage>
</organism>
<evidence type="ECO:0000313" key="2">
    <source>
        <dbReference type="EMBL" id="KAJ7743187.1"/>
    </source>
</evidence>
<feature type="region of interest" description="Disordered" evidence="1">
    <location>
        <begin position="368"/>
        <end position="410"/>
    </location>
</feature>
<feature type="compositionally biased region" description="Low complexity" evidence="1">
    <location>
        <begin position="207"/>
        <end position="216"/>
    </location>
</feature>
<gene>
    <name evidence="2" type="ORF">B0H16DRAFT_1562206</name>
</gene>
<feature type="compositionally biased region" description="Polar residues" evidence="1">
    <location>
        <begin position="380"/>
        <end position="403"/>
    </location>
</feature>
<proteinExistence type="predicted"/>
<feature type="region of interest" description="Disordered" evidence="1">
    <location>
        <begin position="74"/>
        <end position="105"/>
    </location>
</feature>
<accession>A0AAD7IHP3</accession>